<evidence type="ECO:0000313" key="3">
    <source>
        <dbReference type="EMBL" id="UOF90201.1"/>
    </source>
</evidence>
<keyword evidence="3" id="KW-0328">Glycosyltransferase</keyword>
<dbReference type="EMBL" id="CP089291">
    <property type="protein sequence ID" value="UOF90201.1"/>
    <property type="molecule type" value="Genomic_DNA"/>
</dbReference>
<gene>
    <name evidence="3" type="ORF">LSG31_20435</name>
</gene>
<dbReference type="Gene3D" id="3.90.550.10">
    <property type="entry name" value="Spore Coat Polysaccharide Biosynthesis Protein SpsA, Chain A"/>
    <property type="match status" value="1"/>
</dbReference>
<organism evidence="3 4">
    <name type="scientific">Fodinisporobacter ferrooxydans</name>
    <dbReference type="NCBI Taxonomy" id="2901836"/>
    <lineage>
        <taxon>Bacteria</taxon>
        <taxon>Bacillati</taxon>
        <taxon>Bacillota</taxon>
        <taxon>Bacilli</taxon>
        <taxon>Bacillales</taxon>
        <taxon>Alicyclobacillaceae</taxon>
        <taxon>Fodinisporobacter</taxon>
    </lineage>
</organism>
<keyword evidence="4" id="KW-1185">Reference proteome</keyword>
<evidence type="ECO:0000313" key="4">
    <source>
        <dbReference type="Proteomes" id="UP000830167"/>
    </source>
</evidence>
<dbReference type="InterPro" id="IPR029044">
    <property type="entry name" value="Nucleotide-diphossugar_trans"/>
</dbReference>
<evidence type="ECO:0000259" key="2">
    <source>
        <dbReference type="Pfam" id="PF00535"/>
    </source>
</evidence>
<dbReference type="PANTHER" id="PTHR22916">
    <property type="entry name" value="GLYCOSYLTRANSFERASE"/>
    <property type="match status" value="1"/>
</dbReference>
<dbReference type="PANTHER" id="PTHR22916:SF3">
    <property type="entry name" value="UDP-GLCNAC:BETAGAL BETA-1,3-N-ACETYLGLUCOSAMINYLTRANSFERASE-LIKE PROTEIN 1"/>
    <property type="match status" value="1"/>
</dbReference>
<reference evidence="3" key="1">
    <citation type="submission" date="2021-12" db="EMBL/GenBank/DDBJ databases">
        <title>Alicyclobacillaceae gen. nov., sp. nov., isolated from chalcocite enrichment system.</title>
        <authorList>
            <person name="Jiang Z."/>
        </authorList>
    </citation>
    <scope>NUCLEOTIDE SEQUENCE</scope>
    <source>
        <strain evidence="3">MYW30-H2</strain>
    </source>
</reference>
<dbReference type="InterPro" id="IPR001173">
    <property type="entry name" value="Glyco_trans_2-like"/>
</dbReference>
<dbReference type="GO" id="GO:0016757">
    <property type="term" value="F:glycosyltransferase activity"/>
    <property type="evidence" value="ECO:0007669"/>
    <property type="project" value="UniProtKB-KW"/>
</dbReference>
<dbReference type="Proteomes" id="UP000830167">
    <property type="component" value="Chromosome"/>
</dbReference>
<protein>
    <submittedName>
        <fullName evidence="3">Glycosyltransferase</fullName>
        <ecNumber evidence="3">2.4.-.-</ecNumber>
    </submittedName>
</protein>
<dbReference type="SUPFAM" id="SSF53448">
    <property type="entry name" value="Nucleotide-diphospho-sugar transferases"/>
    <property type="match status" value="1"/>
</dbReference>
<name>A0ABY4CLS5_9BACL</name>
<feature type="domain" description="Glycosyltransferase 2-like" evidence="2">
    <location>
        <begin position="5"/>
        <end position="162"/>
    </location>
</feature>
<dbReference type="Pfam" id="PF00535">
    <property type="entry name" value="Glycos_transf_2"/>
    <property type="match status" value="1"/>
</dbReference>
<proteinExistence type="inferred from homology"/>
<sequence>MEKVSIIIPTYNCQYVDQAIESALGQTYPNVEVVVVNDNSTLYNEKISPYYNVIRYIEKGHTGTAGTLNMGYRAATGDYLTWLSADDLYLPEKTEKQLKFMLHHNADVCYSNYHLINEHGEITHQSVGSGFSSRLELCQRMLIGCTINGCTVMMKRNVFRHLGPFDEQLQYTHDYDLWLRIIKHYNLLYFPEPYVMYRVHENMTTKKEEKKIPAEIRQVINRHKLSLKMLIRKEMNS</sequence>
<dbReference type="RefSeq" id="WP_347436894.1">
    <property type="nucleotide sequence ID" value="NZ_CP089291.1"/>
</dbReference>
<keyword evidence="3" id="KW-0808">Transferase</keyword>
<evidence type="ECO:0000256" key="1">
    <source>
        <dbReference type="ARBA" id="ARBA00006739"/>
    </source>
</evidence>
<dbReference type="EC" id="2.4.-.-" evidence="3"/>
<accession>A0ABY4CLS5</accession>
<comment type="similarity">
    <text evidence="1">Belongs to the glycosyltransferase 2 family.</text>
</comment>